<name>A0ABX3AJQ0_9FIRM</name>
<keyword evidence="6 7" id="KW-0233">DNA recombination</keyword>
<dbReference type="InterPro" id="IPR020588">
    <property type="entry name" value="RecA_ATP-bd"/>
</dbReference>
<keyword evidence="14" id="KW-1185">Reference proteome</keyword>
<keyword evidence="7" id="KW-0963">Cytoplasm</keyword>
<dbReference type="InterPro" id="IPR023400">
    <property type="entry name" value="RecA_C_sf"/>
</dbReference>
<dbReference type="InterPro" id="IPR020584">
    <property type="entry name" value="DNA_recomb/repair_RecA_CS"/>
</dbReference>
<dbReference type="InterPro" id="IPR049261">
    <property type="entry name" value="RecA-like_C"/>
</dbReference>
<dbReference type="Pfam" id="PF21096">
    <property type="entry name" value="RecA_C"/>
    <property type="match status" value="1"/>
</dbReference>
<dbReference type="NCBIfam" id="TIGR02012">
    <property type="entry name" value="tigrfam_recA"/>
    <property type="match status" value="1"/>
</dbReference>
<dbReference type="InterPro" id="IPR003593">
    <property type="entry name" value="AAA+_ATPase"/>
</dbReference>
<dbReference type="SUPFAM" id="SSF54752">
    <property type="entry name" value="RecA protein, C-terminal domain"/>
    <property type="match status" value="1"/>
</dbReference>
<evidence type="ECO:0000256" key="8">
    <source>
        <dbReference type="RuleBase" id="RU000526"/>
    </source>
</evidence>
<keyword evidence="7 8" id="KW-0234">DNA repair</keyword>
<comment type="similarity">
    <text evidence="1 7 9">Belongs to the RecA family.</text>
</comment>
<dbReference type="Proteomes" id="UP000094869">
    <property type="component" value="Unassembled WGS sequence"/>
</dbReference>
<accession>A0ABX3AJQ0</accession>
<comment type="caution">
    <text evidence="13">The sequence shown here is derived from an EMBL/GenBank/DDBJ whole genome shotgun (WGS) entry which is preliminary data.</text>
</comment>
<evidence type="ECO:0000259" key="11">
    <source>
        <dbReference type="PROSITE" id="PS50162"/>
    </source>
</evidence>
<reference evidence="13 14" key="1">
    <citation type="submission" date="2016-08" db="EMBL/GenBank/DDBJ databases">
        <title>Characterization of Isolates of Eisenbergiella tayi Derived from Blood Cultures, Using Whole Genome Sequencing.</title>
        <authorList>
            <person name="Bernier A.-M."/>
            <person name="Burdz T."/>
            <person name="Wiebe D."/>
            <person name="Bernard K."/>
        </authorList>
    </citation>
    <scope>NUCLEOTIDE SEQUENCE [LARGE SCALE GENOMIC DNA]</scope>
    <source>
        <strain evidence="13 14">NML120146</strain>
    </source>
</reference>
<comment type="subcellular location">
    <subcellularLocation>
        <location evidence="7">Cytoplasm</location>
    </subcellularLocation>
</comment>
<gene>
    <name evidence="7" type="primary">recA</name>
    <name evidence="13" type="ORF">BEI63_13675</name>
</gene>
<feature type="domain" description="RecA family profile 2" evidence="12">
    <location>
        <begin position="208"/>
        <end position="281"/>
    </location>
</feature>
<feature type="domain" description="RecA family profile 1" evidence="11">
    <location>
        <begin position="44"/>
        <end position="203"/>
    </location>
</feature>
<feature type="binding site" evidence="7">
    <location>
        <begin position="74"/>
        <end position="81"/>
    </location>
    <ligand>
        <name>ATP</name>
        <dbReference type="ChEBI" id="CHEBI:30616"/>
    </ligand>
</feature>
<dbReference type="PROSITE" id="PS50162">
    <property type="entry name" value="RECA_2"/>
    <property type="match status" value="1"/>
</dbReference>
<dbReference type="Gene3D" id="3.40.50.300">
    <property type="entry name" value="P-loop containing nucleotide triphosphate hydrolases"/>
    <property type="match status" value="1"/>
</dbReference>
<dbReference type="PANTHER" id="PTHR45900">
    <property type="entry name" value="RECA"/>
    <property type="match status" value="1"/>
</dbReference>
<dbReference type="HAMAP" id="MF_00268">
    <property type="entry name" value="RecA"/>
    <property type="match status" value="1"/>
</dbReference>
<evidence type="ECO:0000256" key="9">
    <source>
        <dbReference type="RuleBase" id="RU004527"/>
    </source>
</evidence>
<keyword evidence="7 9" id="KW-0227">DNA damage</keyword>
<dbReference type="SUPFAM" id="SSF52540">
    <property type="entry name" value="P-loop containing nucleoside triphosphate hydrolases"/>
    <property type="match status" value="1"/>
</dbReference>
<dbReference type="InterPro" id="IPR013765">
    <property type="entry name" value="DNA_recomb/repair_RecA"/>
</dbReference>
<protein>
    <recommendedName>
        <fullName evidence="2 7">Protein RecA</fullName>
    </recommendedName>
    <alternativeName>
        <fullName evidence="7 8">Recombinase A</fullName>
    </alternativeName>
</protein>
<comment type="function">
    <text evidence="7">Can catalyze the hydrolysis of ATP in the presence of single-stranded DNA, the ATP-dependent uptake of single-stranded DNA by duplex DNA, and the ATP-dependent hybridization of homologous single-stranded DNAs. It interacts with LexA causing its activation and leading to its autocatalytic cleavage.</text>
</comment>
<keyword evidence="3 7" id="KW-0547">Nucleotide-binding</keyword>
<evidence type="ECO:0000256" key="7">
    <source>
        <dbReference type="HAMAP-Rule" id="MF_00268"/>
    </source>
</evidence>
<proteinExistence type="inferred from homology"/>
<dbReference type="PROSITE" id="PS00321">
    <property type="entry name" value="RECA_1"/>
    <property type="match status" value="1"/>
</dbReference>
<feature type="region of interest" description="Disordered" evidence="10">
    <location>
        <begin position="338"/>
        <end position="379"/>
    </location>
</feature>
<dbReference type="InterPro" id="IPR049428">
    <property type="entry name" value="RecA-like_N"/>
</dbReference>
<evidence type="ECO:0000256" key="2">
    <source>
        <dbReference type="ARBA" id="ARBA00015553"/>
    </source>
</evidence>
<evidence type="ECO:0000256" key="5">
    <source>
        <dbReference type="ARBA" id="ARBA00023125"/>
    </source>
</evidence>
<evidence type="ECO:0000256" key="4">
    <source>
        <dbReference type="ARBA" id="ARBA00022840"/>
    </source>
</evidence>
<evidence type="ECO:0000256" key="1">
    <source>
        <dbReference type="ARBA" id="ARBA00009391"/>
    </source>
</evidence>
<evidence type="ECO:0000256" key="3">
    <source>
        <dbReference type="ARBA" id="ARBA00022741"/>
    </source>
</evidence>
<evidence type="ECO:0000259" key="12">
    <source>
        <dbReference type="PROSITE" id="PS50163"/>
    </source>
</evidence>
<dbReference type="InterPro" id="IPR027417">
    <property type="entry name" value="P-loop_NTPase"/>
</dbReference>
<organism evidence="13 14">
    <name type="scientific">Eisenbergiella tayi</name>
    <dbReference type="NCBI Taxonomy" id="1432052"/>
    <lineage>
        <taxon>Bacteria</taxon>
        <taxon>Bacillati</taxon>
        <taxon>Bacillota</taxon>
        <taxon>Clostridia</taxon>
        <taxon>Lachnospirales</taxon>
        <taxon>Lachnospiraceae</taxon>
        <taxon>Eisenbergiella</taxon>
    </lineage>
</organism>
<keyword evidence="4 7" id="KW-0067">ATP-binding</keyword>
<evidence type="ECO:0000313" key="14">
    <source>
        <dbReference type="Proteomes" id="UP000094869"/>
    </source>
</evidence>
<sequence length="379" mass="41009">MDKKEKTMEKDEKLKALDAALSQIEKQFGKGAVMKLGDPSTQMNVETIPTGSLSLDIALGLGGIPKGRVIEIYGPESSGKTTVTLHMIAEVQKRGGIAGFIDAEHALDPVYAKNIGVDIDNLYISQPDNGEQALEITETMVRSGAIDIVVVDSVAALVPKAEIDGDMGDSHVGLQARLMSQALRKLTAVISKSNCTVIFINQLREKVGIMFGNPETTTGGRALKFYSTIRLDVRRIESLKQGGEVVGNRTRVKVVKNKIAPPFKEAEFDIMFGEGISRVGDILDLATNLNIVNKSGAWFAYEGNKIGQGRENAKTFLKDNPAVCDEIEQKVRAQYELDKKKKEEAADKKVAAAREAADAKAAKEGKEPVKAPAKEPDKA</sequence>
<dbReference type="EMBL" id="MEHD01000023">
    <property type="protein sequence ID" value="ODR56545.1"/>
    <property type="molecule type" value="Genomic_DNA"/>
</dbReference>
<dbReference type="SMART" id="SM00382">
    <property type="entry name" value="AAA"/>
    <property type="match status" value="1"/>
</dbReference>
<keyword evidence="5 7" id="KW-0238">DNA-binding</keyword>
<dbReference type="Pfam" id="PF00154">
    <property type="entry name" value="RecA_N"/>
    <property type="match status" value="1"/>
</dbReference>
<dbReference type="CDD" id="cd00983">
    <property type="entry name" value="RecA"/>
    <property type="match status" value="1"/>
</dbReference>
<dbReference type="PROSITE" id="PS50163">
    <property type="entry name" value="RECA_3"/>
    <property type="match status" value="1"/>
</dbReference>
<dbReference type="PRINTS" id="PR00142">
    <property type="entry name" value="RECA"/>
</dbReference>
<evidence type="ECO:0000256" key="6">
    <source>
        <dbReference type="ARBA" id="ARBA00023172"/>
    </source>
</evidence>
<evidence type="ECO:0000313" key="13">
    <source>
        <dbReference type="EMBL" id="ODR56545.1"/>
    </source>
</evidence>
<keyword evidence="7 8" id="KW-0742">SOS response</keyword>
<evidence type="ECO:0000256" key="10">
    <source>
        <dbReference type="SAM" id="MobiDB-lite"/>
    </source>
</evidence>
<dbReference type="InterPro" id="IPR020587">
    <property type="entry name" value="RecA_monomer-monomer_interface"/>
</dbReference>
<dbReference type="PANTHER" id="PTHR45900:SF1">
    <property type="entry name" value="MITOCHONDRIAL DNA REPAIR PROTEIN RECA HOMOLOG-RELATED"/>
    <property type="match status" value="1"/>
</dbReference>